<dbReference type="SUPFAM" id="SSF53756">
    <property type="entry name" value="UDP-Glycosyltransferase/glycogen phosphorylase"/>
    <property type="match status" value="1"/>
</dbReference>
<dbReference type="RefSeq" id="WP_225450844.1">
    <property type="nucleotide sequence ID" value="NZ_DAWCUS010000011.1"/>
</dbReference>
<dbReference type="InterPro" id="IPR050194">
    <property type="entry name" value="Glycosyltransferase_grp1"/>
</dbReference>
<protein>
    <submittedName>
        <fullName evidence="3">Glycosyltransferase</fullName>
        <ecNumber evidence="3">2.4.-.-</ecNumber>
    </submittedName>
</protein>
<dbReference type="Proteomes" id="UP001198461">
    <property type="component" value="Unassembled WGS sequence"/>
</dbReference>
<feature type="domain" description="Glycosyl transferase family 1" evidence="1">
    <location>
        <begin position="183"/>
        <end position="340"/>
    </location>
</feature>
<reference evidence="3" key="1">
    <citation type="submission" date="2023-08" db="EMBL/GenBank/DDBJ databases">
        <title>Mucin Metabolism Genes Underlie the Key Renovations of Bacteroides xylanisolvens Genomes in Captive Great Apes.</title>
        <authorList>
            <person name="Nishida A.H."/>
        </authorList>
    </citation>
    <scope>NUCLEOTIDE SEQUENCE</scope>
    <source>
        <strain evidence="3">P13.H9</strain>
    </source>
</reference>
<accession>A0AAW4SW32</accession>
<comment type="caution">
    <text evidence="3">The sequence shown here is derived from an EMBL/GenBank/DDBJ whole genome shotgun (WGS) entry which is preliminary data.</text>
</comment>
<organism evidence="3 4">
    <name type="scientific">Bacteroides xylanisolvens</name>
    <dbReference type="NCBI Taxonomy" id="371601"/>
    <lineage>
        <taxon>Bacteria</taxon>
        <taxon>Pseudomonadati</taxon>
        <taxon>Bacteroidota</taxon>
        <taxon>Bacteroidia</taxon>
        <taxon>Bacteroidales</taxon>
        <taxon>Bacteroidaceae</taxon>
        <taxon>Bacteroides</taxon>
    </lineage>
</organism>
<dbReference type="PANTHER" id="PTHR45947:SF3">
    <property type="entry name" value="SULFOQUINOVOSYL TRANSFERASE SQD2"/>
    <property type="match status" value="1"/>
</dbReference>
<dbReference type="InterPro" id="IPR028098">
    <property type="entry name" value="Glyco_trans_4-like_N"/>
</dbReference>
<dbReference type="EC" id="2.4.-.-" evidence="3"/>
<dbReference type="Pfam" id="PF00534">
    <property type="entry name" value="Glycos_transf_1"/>
    <property type="match status" value="1"/>
</dbReference>
<dbReference type="PANTHER" id="PTHR45947">
    <property type="entry name" value="SULFOQUINOVOSYL TRANSFERASE SQD2"/>
    <property type="match status" value="1"/>
</dbReference>
<dbReference type="Gene3D" id="3.40.50.2000">
    <property type="entry name" value="Glycogen Phosphorylase B"/>
    <property type="match status" value="2"/>
</dbReference>
<dbReference type="Pfam" id="PF13439">
    <property type="entry name" value="Glyco_transf_4"/>
    <property type="match status" value="1"/>
</dbReference>
<sequence length="365" mass="41893">MKIVHYTPSLDRTWGGTAFYMQLLTKELGRLVELHVASHASMNELMMEHCTVHRLASWKNIFQLKQEWKGLLDCVSPDIVHINCCWTPSCALLQRWAQAWGYKVVLTPHGMLEPWILARHYWTRKVLALLLYQKAAVERADYLHATAVSEKRNLLDLGYNTKIEVIANGVDIENIELKKSWRRNKEILFLSRVHVKKGIEFLIEAVAKLKNELEDYVVNVAGEGEATYVEELKLLVEKLGVGKIIRFTGGVYGSQKWEFFQRADLFVLPTYSENFGIVVAEALASGTPVITTKGTPWRDLKSNCCGWWTEVGTESTVQALRAFLMLSEKELEVMGRNGRKLVEEKYSEHKVAEEFVKLYNKIMKV</sequence>
<gene>
    <name evidence="3" type="ORF">LD004_06190</name>
</gene>
<evidence type="ECO:0000259" key="2">
    <source>
        <dbReference type="Pfam" id="PF13439"/>
    </source>
</evidence>
<evidence type="ECO:0000313" key="3">
    <source>
        <dbReference type="EMBL" id="MCA4703201.1"/>
    </source>
</evidence>
<dbReference type="AlphaFoldDB" id="A0AAW4SW32"/>
<feature type="domain" description="Glycosyltransferase subfamily 4-like N-terminal" evidence="2">
    <location>
        <begin position="14"/>
        <end position="173"/>
    </location>
</feature>
<dbReference type="InterPro" id="IPR001296">
    <property type="entry name" value="Glyco_trans_1"/>
</dbReference>
<dbReference type="EMBL" id="JAIWYE010000013">
    <property type="protein sequence ID" value="MCA4703201.1"/>
    <property type="molecule type" value="Genomic_DNA"/>
</dbReference>
<keyword evidence="3" id="KW-0808">Transferase</keyword>
<name>A0AAW4SW32_9BACE</name>
<evidence type="ECO:0000313" key="4">
    <source>
        <dbReference type="Proteomes" id="UP001198461"/>
    </source>
</evidence>
<proteinExistence type="predicted"/>
<dbReference type="GO" id="GO:0016757">
    <property type="term" value="F:glycosyltransferase activity"/>
    <property type="evidence" value="ECO:0007669"/>
    <property type="project" value="UniProtKB-KW"/>
</dbReference>
<keyword evidence="3" id="KW-0328">Glycosyltransferase</keyword>
<evidence type="ECO:0000259" key="1">
    <source>
        <dbReference type="Pfam" id="PF00534"/>
    </source>
</evidence>